<keyword evidence="4 10" id="KW-1134">Transmembrane beta strand</keyword>
<keyword evidence="6 11" id="KW-0798">TonB box</keyword>
<evidence type="ECO:0000259" key="13">
    <source>
        <dbReference type="Pfam" id="PF00593"/>
    </source>
</evidence>
<dbReference type="Gene3D" id="2.170.130.10">
    <property type="entry name" value="TonB-dependent receptor, plug domain"/>
    <property type="match status" value="1"/>
</dbReference>
<dbReference type="CDD" id="cd01347">
    <property type="entry name" value="ligand_gated_channel"/>
    <property type="match status" value="1"/>
</dbReference>
<evidence type="ECO:0000256" key="5">
    <source>
        <dbReference type="ARBA" id="ARBA00022692"/>
    </source>
</evidence>
<evidence type="ECO:0000256" key="12">
    <source>
        <dbReference type="SAM" id="SignalP"/>
    </source>
</evidence>
<evidence type="ECO:0000256" key="2">
    <source>
        <dbReference type="ARBA" id="ARBA00009810"/>
    </source>
</evidence>
<evidence type="ECO:0000313" key="16">
    <source>
        <dbReference type="Proteomes" id="UP000831532"/>
    </source>
</evidence>
<dbReference type="Pfam" id="PF07715">
    <property type="entry name" value="Plug"/>
    <property type="match status" value="1"/>
</dbReference>
<dbReference type="Pfam" id="PF00593">
    <property type="entry name" value="TonB_dep_Rec_b-barrel"/>
    <property type="match status" value="1"/>
</dbReference>
<keyword evidence="9 10" id="KW-0998">Cell outer membrane</keyword>
<evidence type="ECO:0000259" key="14">
    <source>
        <dbReference type="Pfam" id="PF07715"/>
    </source>
</evidence>
<dbReference type="EMBL" id="CP063361">
    <property type="protein sequence ID" value="UOD27478.1"/>
    <property type="molecule type" value="Genomic_DNA"/>
</dbReference>
<dbReference type="SUPFAM" id="SSF56935">
    <property type="entry name" value="Porins"/>
    <property type="match status" value="1"/>
</dbReference>
<evidence type="ECO:0000256" key="4">
    <source>
        <dbReference type="ARBA" id="ARBA00022452"/>
    </source>
</evidence>
<evidence type="ECO:0000256" key="3">
    <source>
        <dbReference type="ARBA" id="ARBA00022448"/>
    </source>
</evidence>
<evidence type="ECO:0000256" key="9">
    <source>
        <dbReference type="ARBA" id="ARBA00023237"/>
    </source>
</evidence>
<dbReference type="InterPro" id="IPR037066">
    <property type="entry name" value="Plug_dom_sf"/>
</dbReference>
<evidence type="ECO:0000256" key="1">
    <source>
        <dbReference type="ARBA" id="ARBA00004571"/>
    </source>
</evidence>
<organism evidence="15 16">
    <name type="scientific">Massilia violaceinigra</name>
    <dbReference type="NCBI Taxonomy" id="2045208"/>
    <lineage>
        <taxon>Bacteria</taxon>
        <taxon>Pseudomonadati</taxon>
        <taxon>Pseudomonadota</taxon>
        <taxon>Betaproteobacteria</taxon>
        <taxon>Burkholderiales</taxon>
        <taxon>Oxalobacteraceae</taxon>
        <taxon>Telluria group</taxon>
        <taxon>Massilia</taxon>
    </lineage>
</organism>
<dbReference type="Gene3D" id="2.40.170.20">
    <property type="entry name" value="TonB-dependent receptor, beta-barrel domain"/>
    <property type="match status" value="1"/>
</dbReference>
<feature type="signal peptide" evidence="12">
    <location>
        <begin position="1"/>
        <end position="29"/>
    </location>
</feature>
<protein>
    <submittedName>
        <fullName evidence="15">TonB-dependent receptor</fullName>
    </submittedName>
</protein>
<keyword evidence="5 10" id="KW-0812">Transmembrane</keyword>
<evidence type="ECO:0000313" key="15">
    <source>
        <dbReference type="EMBL" id="UOD27478.1"/>
    </source>
</evidence>
<keyword evidence="12" id="KW-0732">Signal</keyword>
<feature type="chain" id="PRO_5046328813" evidence="12">
    <location>
        <begin position="30"/>
        <end position="926"/>
    </location>
</feature>
<comment type="similarity">
    <text evidence="2 10 11">Belongs to the TonB-dependent receptor family.</text>
</comment>
<keyword evidence="3 10" id="KW-0813">Transport</keyword>
<evidence type="ECO:0000256" key="6">
    <source>
        <dbReference type="ARBA" id="ARBA00023077"/>
    </source>
</evidence>
<comment type="subcellular location">
    <subcellularLocation>
        <location evidence="1 10">Cell outer membrane</location>
        <topology evidence="1 10">Multi-pass membrane protein</topology>
    </subcellularLocation>
</comment>
<name>A0ABY3ZYJ0_9BURK</name>
<gene>
    <name evidence="15" type="ORF">INH39_18330</name>
</gene>
<evidence type="ECO:0000256" key="11">
    <source>
        <dbReference type="RuleBase" id="RU003357"/>
    </source>
</evidence>
<keyword evidence="8 15" id="KW-0675">Receptor</keyword>
<dbReference type="RefSeq" id="WP_243488736.1">
    <property type="nucleotide sequence ID" value="NZ_CP063361.1"/>
</dbReference>
<feature type="domain" description="TonB-dependent receptor-like beta-barrel" evidence="13">
    <location>
        <begin position="375"/>
        <end position="887"/>
    </location>
</feature>
<dbReference type="PANTHER" id="PTHR47234:SF2">
    <property type="entry name" value="TONB-DEPENDENT RECEPTOR"/>
    <property type="match status" value="1"/>
</dbReference>
<dbReference type="Proteomes" id="UP000831532">
    <property type="component" value="Chromosome"/>
</dbReference>
<sequence>MMFQEKIGVRSVRLALGLLAGIVAGQALAQDAPIQRVEITGSSIKRIVKEGALPVQVVSKEVIARSGATTVADLLQKLPAMQGFTIEAVAAGSNSGGRTLASIHDLGGSYTLVLLNGRRMAPLQDSGSAVNLNSIPMAAVERVEVLTDGASALYGADAIAGVINFILKKNFQGLTLDAGVSVPTNPGGKSANASITWGFGDLETNRYNILMTYRHDEQKMVKATEREFSKTSYIPFGHEGKSYIYDRTSTSGTAANVSVAFNNTGKADKDKLPAYGFNPYRAVNGQCAPGFFPYLSSTPAANYCAVDSASTIETVPESKRDSLYTSGRFKFSDNLTAFADLSLGRFDLTARIAANPVSVAVAPNSAVYNQYVKPYLSADQQKNVQTATATYRASEFGTRDSQTITDVIHFVTGFDASVAGWDVNTGLTYSKYKLDERYTGGYLLNKEFRSLINSSTFNPFLPTGSPGSPTAAQIGSSIFHGSIREAYSDMRAIDTRASRELFTLPGGASSIGIGADYRELNQVQTASTAAKNGTIYGFSASNEFDYTRDSTGAFAELALPLVKNLEVTTAVRYDRYSGVKDANTGTTKGKTQDASTYKVSARFTPTTAVLLRGSYGTGFRVADQAEIAGTLVPGGVTATAYDCPAALIASNEALCKAGRLQYFLSRGGNEQLKPEKSKQYTIGFRVEPSSSLTFGADLWDVRMTNQVSSVSETQAFADAGKFRELFTDFADPATGIKSWAFIDAPINIGRTHNRGIDWDLTVGEKYSFGKMTLNVNGTHMLKASYTKAGTDNEWTDSMDSYGTNAAVTFRNIAKAVFALETGSMTNALTINYRNGYKDQETIPYDVATSKPALSAIRLDVPSYSTVDYQGKFAISKQWEVRGGIKNLMDKEPPLTLRTSSGHQIGYDARYADTLGRTVYLNTSYKF</sequence>
<dbReference type="PANTHER" id="PTHR47234">
    <property type="match status" value="1"/>
</dbReference>
<dbReference type="InterPro" id="IPR036942">
    <property type="entry name" value="Beta-barrel_TonB_sf"/>
</dbReference>
<evidence type="ECO:0000256" key="10">
    <source>
        <dbReference type="PROSITE-ProRule" id="PRU01360"/>
    </source>
</evidence>
<accession>A0ABY3ZYJ0</accession>
<dbReference type="InterPro" id="IPR000531">
    <property type="entry name" value="Beta-barrel_TonB"/>
</dbReference>
<dbReference type="InterPro" id="IPR012910">
    <property type="entry name" value="Plug_dom"/>
</dbReference>
<reference evidence="15 16" key="1">
    <citation type="submission" date="2020-10" db="EMBL/GenBank/DDBJ databases">
        <title>Genome analysis of Massilia species.</title>
        <authorList>
            <person name="Jung D.-H."/>
        </authorList>
    </citation>
    <scope>NUCLEOTIDE SEQUENCE [LARGE SCALE GENOMIC DNA]</scope>
    <source>
        <strain evidence="16">sipir</strain>
    </source>
</reference>
<dbReference type="PROSITE" id="PS52016">
    <property type="entry name" value="TONB_DEPENDENT_REC_3"/>
    <property type="match status" value="1"/>
</dbReference>
<feature type="domain" description="TonB-dependent receptor plug" evidence="14">
    <location>
        <begin position="52"/>
        <end position="162"/>
    </location>
</feature>
<proteinExistence type="inferred from homology"/>
<evidence type="ECO:0000256" key="8">
    <source>
        <dbReference type="ARBA" id="ARBA00023170"/>
    </source>
</evidence>
<dbReference type="InterPro" id="IPR039426">
    <property type="entry name" value="TonB-dep_rcpt-like"/>
</dbReference>
<keyword evidence="7 10" id="KW-0472">Membrane</keyword>
<keyword evidence="16" id="KW-1185">Reference proteome</keyword>
<evidence type="ECO:0000256" key="7">
    <source>
        <dbReference type="ARBA" id="ARBA00023136"/>
    </source>
</evidence>